<evidence type="ECO:0000313" key="5">
    <source>
        <dbReference type="EMBL" id="KMY50257.1"/>
    </source>
</evidence>
<dbReference type="Pfam" id="PF03358">
    <property type="entry name" value="FMN_red"/>
    <property type="match status" value="1"/>
</dbReference>
<gene>
    <name evidence="5" type="ORF">AC625_12730</name>
</gene>
<dbReference type="PANTHER" id="PTHR43408">
    <property type="entry name" value="FMN REDUCTASE (NADPH)"/>
    <property type="match status" value="1"/>
</dbReference>
<dbReference type="Proteomes" id="UP000037146">
    <property type="component" value="Unassembled WGS sequence"/>
</dbReference>
<proteinExistence type="predicted"/>
<sequence length="188" mass="21506">MKIVGISGSNVGSKTRTAMDYTLKLANEKYPDAEITLLDLAEYEMVFSDGRNYWEYEGDTKYVTETIMAADAIIIGTPVFQASIPATLKNIFDLLPVNAFRDKVVSIVVTAGTAKHYLMVEQQLKPILAYMKAHIVQTYVFIEEKDFHRKEIINDDIIFRMERLVEDTVLLVRAYSDIRQAKDAEYDF</sequence>
<dbReference type="RefSeq" id="WP_049681604.1">
    <property type="nucleotide sequence ID" value="NZ_LFZW01000001.1"/>
</dbReference>
<comment type="caution">
    <text evidence="5">The sequence shown here is derived from an EMBL/GenBank/DDBJ whole genome shotgun (WGS) entry which is preliminary data.</text>
</comment>
<accession>A0A0K9GVH2</accession>
<dbReference type="InterPro" id="IPR005025">
    <property type="entry name" value="FMN_Rdtase-like_dom"/>
</dbReference>
<dbReference type="GO" id="GO:0016491">
    <property type="term" value="F:oxidoreductase activity"/>
    <property type="evidence" value="ECO:0007669"/>
    <property type="project" value="UniProtKB-KW"/>
</dbReference>
<dbReference type="STRING" id="1679170.AC625_12730"/>
<evidence type="ECO:0000256" key="2">
    <source>
        <dbReference type="ARBA" id="ARBA00022643"/>
    </source>
</evidence>
<name>A0A0K9GVH2_9BACI</name>
<protein>
    <submittedName>
        <fullName evidence="5">FMN reductase</fullName>
    </submittedName>
</protein>
<evidence type="ECO:0000313" key="6">
    <source>
        <dbReference type="Proteomes" id="UP000037146"/>
    </source>
</evidence>
<keyword evidence="6" id="KW-1185">Reference proteome</keyword>
<dbReference type="InterPro" id="IPR029039">
    <property type="entry name" value="Flavoprotein-like_sf"/>
</dbReference>
<feature type="domain" description="NADPH-dependent FMN reductase-like" evidence="4">
    <location>
        <begin position="1"/>
        <end position="143"/>
    </location>
</feature>
<dbReference type="PANTHER" id="PTHR43408:SF2">
    <property type="entry name" value="FMN REDUCTASE (NADPH)"/>
    <property type="match status" value="1"/>
</dbReference>
<dbReference type="PATRIC" id="fig|1679170.3.peg.2904"/>
<dbReference type="EMBL" id="LFZW01000001">
    <property type="protein sequence ID" value="KMY50257.1"/>
    <property type="molecule type" value="Genomic_DNA"/>
</dbReference>
<keyword evidence="1" id="KW-0285">Flavoprotein</keyword>
<evidence type="ECO:0000256" key="1">
    <source>
        <dbReference type="ARBA" id="ARBA00022630"/>
    </source>
</evidence>
<keyword evidence="2" id="KW-0288">FMN</keyword>
<dbReference type="SUPFAM" id="SSF52218">
    <property type="entry name" value="Flavoproteins"/>
    <property type="match status" value="1"/>
</dbReference>
<evidence type="ECO:0000256" key="3">
    <source>
        <dbReference type="ARBA" id="ARBA00023002"/>
    </source>
</evidence>
<dbReference type="Gene3D" id="3.40.50.360">
    <property type="match status" value="1"/>
</dbReference>
<dbReference type="OrthoDB" id="1643408at2"/>
<keyword evidence="3" id="KW-0560">Oxidoreductase</keyword>
<evidence type="ECO:0000259" key="4">
    <source>
        <dbReference type="Pfam" id="PF03358"/>
    </source>
</evidence>
<organism evidence="5 6">
    <name type="scientific">Peribacillus loiseleuriae</name>
    <dbReference type="NCBI Taxonomy" id="1679170"/>
    <lineage>
        <taxon>Bacteria</taxon>
        <taxon>Bacillati</taxon>
        <taxon>Bacillota</taxon>
        <taxon>Bacilli</taxon>
        <taxon>Bacillales</taxon>
        <taxon>Bacillaceae</taxon>
        <taxon>Peribacillus</taxon>
    </lineage>
</organism>
<dbReference type="AlphaFoldDB" id="A0A0K9GVH2"/>
<dbReference type="InterPro" id="IPR051814">
    <property type="entry name" value="NAD(P)H-dep_FMN_reductase"/>
</dbReference>
<reference evidence="6" key="1">
    <citation type="submission" date="2015-07" db="EMBL/GenBank/DDBJ databases">
        <title>Genome sequencing project for genomic taxonomy and phylogenomics of Bacillus-like bacteria.</title>
        <authorList>
            <person name="Liu B."/>
            <person name="Wang J."/>
            <person name="Zhu Y."/>
            <person name="Liu G."/>
            <person name="Chen Q."/>
            <person name="Chen Z."/>
            <person name="Lan J."/>
            <person name="Che J."/>
            <person name="Ge C."/>
            <person name="Shi H."/>
            <person name="Pan Z."/>
            <person name="Liu X."/>
        </authorList>
    </citation>
    <scope>NUCLEOTIDE SEQUENCE [LARGE SCALE GENOMIC DNA]</scope>
    <source>
        <strain evidence="6">FJAT-27997</strain>
    </source>
</reference>